<dbReference type="OrthoDB" id="607469at2"/>
<accession>A0A1I6PR76</accession>
<dbReference type="RefSeq" id="WP_083425835.1">
    <property type="nucleotide sequence ID" value="NZ_FPAG01000001.1"/>
</dbReference>
<dbReference type="NCBIfam" id="TIGR04131">
    <property type="entry name" value="Bac_Flav_CTERM"/>
    <property type="match status" value="1"/>
</dbReference>
<dbReference type="SUPFAM" id="SSF110296">
    <property type="entry name" value="Oligoxyloglucan reducing end-specific cellobiohydrolase"/>
    <property type="match status" value="1"/>
</dbReference>
<gene>
    <name evidence="2" type="ORF">SAMN04487906_0431</name>
</gene>
<dbReference type="Pfam" id="PF13585">
    <property type="entry name" value="CHU_C"/>
    <property type="match status" value="1"/>
</dbReference>
<evidence type="ECO:0000313" key="2">
    <source>
        <dbReference type="EMBL" id="SFS42620.1"/>
    </source>
</evidence>
<dbReference type="EMBL" id="FPAG01000001">
    <property type="protein sequence ID" value="SFS42620.1"/>
    <property type="molecule type" value="Genomic_DNA"/>
</dbReference>
<evidence type="ECO:0000313" key="3">
    <source>
        <dbReference type="Proteomes" id="UP000183209"/>
    </source>
</evidence>
<protein>
    <submittedName>
        <fullName evidence="2">Gliding motility-associated C-terminal domain-containing protein</fullName>
    </submittedName>
</protein>
<evidence type="ECO:0000259" key="1">
    <source>
        <dbReference type="Pfam" id="PF01345"/>
    </source>
</evidence>
<organism evidence="2 3">
    <name type="scientific">Zhouia amylolytica</name>
    <dbReference type="NCBI Taxonomy" id="376730"/>
    <lineage>
        <taxon>Bacteria</taxon>
        <taxon>Pseudomonadati</taxon>
        <taxon>Bacteroidota</taxon>
        <taxon>Flavobacteriia</taxon>
        <taxon>Flavobacteriales</taxon>
        <taxon>Flavobacteriaceae</taxon>
        <taxon>Zhouia</taxon>
    </lineage>
</organism>
<feature type="domain" description="DUF11" evidence="1">
    <location>
        <begin position="89"/>
        <end position="172"/>
    </location>
</feature>
<proteinExistence type="predicted"/>
<reference evidence="2 3" key="1">
    <citation type="submission" date="2016-10" db="EMBL/GenBank/DDBJ databases">
        <authorList>
            <person name="de Groot N.N."/>
        </authorList>
    </citation>
    <scope>NUCLEOTIDE SEQUENCE [LARGE SCALE GENOMIC DNA]</scope>
    <source>
        <strain evidence="2 3">CGMCC 1.6114</strain>
    </source>
</reference>
<dbReference type="InterPro" id="IPR001434">
    <property type="entry name" value="OmcB-like_DUF11"/>
</dbReference>
<name>A0A1I6PR76_9FLAO</name>
<dbReference type="Gene3D" id="2.60.40.740">
    <property type="match status" value="1"/>
</dbReference>
<dbReference type="InterPro" id="IPR026341">
    <property type="entry name" value="T9SS_type_B"/>
</dbReference>
<dbReference type="InterPro" id="IPR025667">
    <property type="entry name" value="SprB_repeat"/>
</dbReference>
<sequence>MKKNYSNILITLLFSGFFIYMYSGNSAEKVLYENVEKLFTFIEETKASVVEEVFESKASSDKGLFETASFANEIELVKLIEDTSGNTLNTNVNPGQQLVYSLNYHNSSAATISNYIITDVLPDNLTYVSNDAPGITSYDANTRTVTINVGNLAADEVGEVNITVQVASDIELYRDACTTAFSNQAISNYNGLQEGSYPSVGATTPAPSVFTLNPTAVSTERTEILCGDTSISAGDGFDTYQWTQNGSFVGNTQTITVNNIGTYEVVKTKDCNGTTVSYKETVHMRSFNSLTNPILAYADAVSECVNDGSDMPNILLCGGTTSKTIQTEFQDIQSIHWQTLSGSCSAGSFNCPNTNSSCWTTVSTSNDFTVAAAGEYRLVLTTDGGCFKTYYFKAYTGLNNVQTSSTDYNSQSLGTISITGAGDGPIYTYNLTDGNGLTTTYGPTTDNNYTFTGLNTGTYNLEITTDSGCSYTESITISDNNPLYFEARKVYETKDCNRAKVQVHRGGGDSPYRFAIWSINGEALYDDFSEIPDSEFSNEESDGTGGSQARVFEVPVQEQGYYVFVMKDDSGNYALSNSALVELDPAYQFSLSTENVSCYGGNDGSVSVDFVHEDDIKDSSIALYIENEDGTYTLLGENVDGTYPNLIAGDYLLDVTITLQQGNATCTFRRNFTITQPDAALVAFAGVSSDVSCNPEDNVSEVRITNASGGTPPYQYSFDGGNTWSGNNVGTMASDGYVYIRDANDCLHEMFVDVNDATEIPALDYDTVYDCSGTGTVTINPSVTDPDLVYEYQYSLNGGIPQDSNVFDNLAPGQHTVTVYYENVTPDMPTPGILLAEDFGVGGNTTNDNVNQDYIYESQMGQENDNVDGDSDNMLDDGEYVVTSDLQVLGGQQWYSPTDAQGVTDGRYLAVNIGGTAGEGGAIYEKEIFDIIPGLDVEVDISLYNILYSSSNQADPNIRVELVDASGNVVSYDDTGSINNDEQWHHLKLTLPSVDATNLTFRIRSYSTVFSGNDIAIDGLKVYQTPIICTQFGEIVIDVEEAQGIQAQLIGTDDVSCFGGNDGSATFEVTNFDASTGFVYSTDGGTTWSAPQFSSPIVIENLPAGDVEVIVRDLRDEACVTEPITATITEPTMLTVTADVTKDITCDTTPGATIVATADGGTPAYEYALDDGAGTPLVWQSNNVFENITAGTYTIYVRDANGCQANALNTITLEDPNPVEFTAVPTVCYDGTNGEIVVTVTNGNGDYQFSIDGGTTWFNADATTPNTYTFTNLTPGTYTVNVKDASSCQGTPIDVTINETLTLSATSQSNVDCFGSNNGSAVITVNDFIPPYSYSVNGTPTASGQTSGTINLDNLAPGTYNVEVTDGNGCTADASVTIEGPPATLTMSLDVTPMSCSATPSGSVTVTAADGWGGYEYTLTYPDGTTAGPQSTNVFTGLTQTGTYTVAVTDAGGCTITDTFSLEPATPPTLTLSDSGCYDGSSNVTITANASNGTAPYEYSLNGGAFDSSNTFSVAPGTYTVTVRDALNCTDQEQITIDEELTVTATAGILPACGATASTDIIITAAGGDGNYVYSIDGTNFQSGNTFAVSTPGTYTVYVRDNNGNPVYCEATTQVTITQDNAVDFTENHTDVTCFDGTNGTITLTGSGGTAPYTYQIENTADGIDITNTTGQFVNLPAGDYNVTVTDNNGCTDVGTITITEPAEINATIDATPYTCVNDAAITVNATGGSGSFEYSLNGSAWDSNNVFAGLQDGTHTIRVRDAAATDCFITLTHTIDPLPPVPSLTATVDYSCDGTGTITVLPNDPTYTYQLGAGTPQASNLFTDVAAGSYVITVDYGSECTTTVPVSVQPGEALAADITAVSHVTCNGGVDGSITFNVDNFDPAAGYDYQVIETTGGSTVASGTTETNPSVTINGLAAGDYEIIITDPSDSACSITLTQTISESAALTVAAEVTTEMTCNNGNTAVITATATGGSGNYEFSIDGTTFLSDNTFTVTTAGNYTITVRDVDNPGCTASTPAPIAVDEPELVDFTFDPTLCYSGNNDGTIDIEITSGNGNYSVSLNGGPFVPTNVDDTHHQYTGLTPGTYNITVRDGFGCDVTKSVTIESQLSANAILTKGLDCSVNADGEITVNISGGNPDYVYDVNINGSGYSGTTTAVGAGNTSFVYTFPNPAVTTTYQFQITDSQGCTAETGVITIEPISAPQATHNVTPISCSGNDDGVVNININNSFGTPPYQVNFNGLGFSNQTTYSGLAAGTYSYIVQDANGCTYTDDVTIDPVDPIEATLTKTDVTCNGTGVDPGSVTATITSGGVADFTYTLFDSSHTQIDQVTTSSKSYTFSNIDYGFYYVQIVDANGCAGEEGSINVIADPFLTLEANVTAPDCVTGGSVTLLASTGSGDYDFEIYGSSPLVTPDSEYAGSTVDEEYAVFNGLIPGLTYIFKATDNVNGCISYVEVDIPSISSMTLTLSTTDVLCTAADDGTVTFSVDQYDATTTELKYTILNSVTNTSLGAAYEGNIPSIPQPGPTSDVTVGNLPPGDYVLLIEEVDGLQCTVTETFRITEPTPVDISLIDQTNANCNDGAFVTVRGSGGTGPYEYAFVENGVAPTVTDYITNATSELDPAVNTEWDVWVKDSNGCTDVLDVTIILDPSPIISAIVVDDCVNEGSFAVDVNLTTAGIPPYSISLNGGVFQSASFASGTYQLTGLNSGLNQSVTVRDSNGCLTTANFDIYPPLELNAQLMEGLDCQVGDEDAEIQIEVNGGSSATPSNITYSIDGPAGFIDVSGVTLTANPLTITNANVEGIYTITINDTVTGCSVMTTVTVPPLVEPDPYIDSYTDATCFGVADGSITVGVNDNGYGPYTFEITSASDGSVVTPIPADNTTPGYSATFSNLAGGFAPDIEYTITVTSTVNDCSAVVSQIITQPTEITGLAATVTDFACTAGNTVNTARIVVTGVTGGTGSYIYEFINDATSTVVQKGPSNELVWSDPAGGNFTINVYDQNNCPANTNATIAPFIELDSITATPTDPTCTTDGQIVVDVTLNPSTGTANLTYELFNATDMSVATAAVNPIVSTNDQETFTGVGVGNYVIRVTNDDTGCFIETTTQLRDPDTFDLDIDIVSDVDCFNTTTGVVDITIVDTDTSNGDQAGQFTYTITGITDPGFTASGTSSGINAQVNSLPEGEYTVTATLTGVPECSVTDTFNILGPEAELTATAIVTDITCLGNDGVIEITATGGWGDYSYYVSTTNIADPTDATLYTAGQARWEGLTPGTYYIYVMDANGCYVDLGTEVLEDPQPITADIIASNANCDGNNGEITVNNILGGQGSNYTIQLIKDGVPYGAPQTGMSAVFTGLGAGEYTAEINDQWSCQTTLTAPVTLYDAFTLSYNIDKQISCEAPVGGQITITPAGGSGNFNYSVELPDATTVDNGNNNVFSGLDQAGTYTFTVEDLDTGCIETIEVILNDPVIPIIDTIETTNVTCVGSDGTITVNLDPATETDPPYTYELSQGGAVVQTNTDGIFTGLDAGTYDVTVTSALGCEVTGTATIGTDPTPQISLSVTDNCDPAGGYDITVTLDQAGIAPYNLSVNGAIRNITFDTNNQYVITGLTAGSYDIQILDANNCGDTANNNIEIIPLDFNAQVTELLDCETPDPAGNAEITISDISGSGSYEYEITGPSGLTRTSLDPAGATWNGADVAGDYIVTVYDLNGNCSVSKTVTVPERLEPEMEITYVDDVTCAGGSDGTIHVRAIDTGIGPFIFEITAVDGSAATIAPTSSTGYTAIFDGLTGTTTGTIYTITATAANSCVVSEDQVITEPDPVDITDVNVSQFLCTVGNITEYALIEVDTAQITGGSGTYTRFEFIQNGTVLQDGSNPQLIYTDLNGGTITVNVYDSNGCMDSIDAVIDPFTGISDPVVTVETAVTCDTGESIRVDVTVTPATATPNLQYIIEDSSGNVVHDSGIQNTTSYTFFDLVKGGYYITVLNTDTGCEVNTVHNVLEPNTFALTARQESRVACYDTPSGSVELTVVDTYLADGDQSGSFSYSIVNINDASISFSGTSTGNSIVVNGLPAGTYTASAILTDNNQNCLMNPTSFNISQSLAPLSVVSEEVANVTCTNDKGEIYVNPDGGYAPYDITIVNNLTGYTETATDVNGFVFIGLGEGTYDISVIDDGGCEITDQVTLVRPEFIQAEIEKTDVLCFDTNTGEVRAVNVTGGTGPEGWFFVLKNHDTGELSEPQDNGTFSDLPVGTYSIIIDDSWSCYFETEPITVGQPNLVEIVEVDKPALICYGESNGYYQAHVSGGIAPYTAILTNVDTGDVVETQTNVPDDSDILFSSLSGDVNYQITVVDSNGCEQVLPFMIPEGPDLTAQVEVIEECVDNSATNRIRVTLVTTEITVNDVLYALNSTDINDATMFDYVDGDAGIVENLAPGADQFITIFYEGCQQMIPDDQRFTINEIDPVTVVDTSDPNTMNLIEVNASGGVPPYSYYFNDKYQGSDNTYYLSSSDPGYTDASGAEIKQITVVVTDALGCSHEIVVEKEFIDIDIPDYFTPDGDSYNDTWGPDNDEGFPEIRTRIYDRYGRMVAEIRVGEKWDGRYKGQELPTGDYWYVIKLEGNDEREFMGHFTLMR</sequence>
<dbReference type="Pfam" id="PF13573">
    <property type="entry name" value="SprB"/>
    <property type="match status" value="10"/>
</dbReference>
<dbReference type="Proteomes" id="UP000183209">
    <property type="component" value="Unassembled WGS sequence"/>
</dbReference>
<dbReference type="Pfam" id="PF01345">
    <property type="entry name" value="DUF11"/>
    <property type="match status" value="1"/>
</dbReference>